<comment type="caution">
    <text evidence="1">The sequence shown here is derived from an EMBL/GenBank/DDBJ whole genome shotgun (WGS) entry which is preliminary data.</text>
</comment>
<dbReference type="AlphaFoldDB" id="A0AAW8TN67"/>
<dbReference type="EMBL" id="JARPYT010000012">
    <property type="protein sequence ID" value="MDT2637670.1"/>
    <property type="molecule type" value="Genomic_DNA"/>
</dbReference>
<protein>
    <submittedName>
        <fullName evidence="1">Uncharacterized protein</fullName>
    </submittedName>
</protein>
<accession>A0AAW8TN67</accession>
<reference evidence="1" key="1">
    <citation type="submission" date="2023-03" db="EMBL/GenBank/DDBJ databases">
        <authorList>
            <person name="Shen W."/>
            <person name="Cai J."/>
        </authorList>
    </citation>
    <scope>NUCLEOTIDE SEQUENCE</scope>
    <source>
        <strain evidence="1">P55-2</strain>
    </source>
</reference>
<dbReference type="Proteomes" id="UP001245561">
    <property type="component" value="Unassembled WGS sequence"/>
</dbReference>
<name>A0AAW8TN67_9ENTE</name>
<dbReference type="RefSeq" id="WP_115872168.1">
    <property type="nucleotide sequence ID" value="NZ_JARPYS010000011.1"/>
</dbReference>
<evidence type="ECO:0000313" key="1">
    <source>
        <dbReference type="EMBL" id="MDT2637670.1"/>
    </source>
</evidence>
<proteinExistence type="predicted"/>
<evidence type="ECO:0000313" key="2">
    <source>
        <dbReference type="Proteomes" id="UP001245561"/>
    </source>
</evidence>
<gene>
    <name evidence="1" type="ORF">P7D36_09215</name>
</gene>
<organism evidence="1 2">
    <name type="scientific">Enterococcus dongliensis</name>
    <dbReference type="NCBI Taxonomy" id="2559925"/>
    <lineage>
        <taxon>Bacteria</taxon>
        <taxon>Bacillati</taxon>
        <taxon>Bacillota</taxon>
        <taxon>Bacilli</taxon>
        <taxon>Lactobacillales</taxon>
        <taxon>Enterococcaceae</taxon>
        <taxon>Enterococcus</taxon>
    </lineage>
</organism>
<sequence>MKINNFSGMLLGLANMHGLLSKDVEIKEIKLIESLNIVKIETVSQNYEISTTIRATVQEEN</sequence>